<dbReference type="Proteomes" id="UP000266841">
    <property type="component" value="Unassembled WGS sequence"/>
</dbReference>
<feature type="repeat" description="WD" evidence="3">
    <location>
        <begin position="278"/>
        <end position="313"/>
    </location>
</feature>
<comment type="caution">
    <text evidence="4">The sequence shown here is derived from an EMBL/GenBank/DDBJ whole genome shotgun (WGS) entry which is preliminary data.</text>
</comment>
<dbReference type="PANTHER" id="PTHR19919">
    <property type="entry name" value="WD REPEAT CONTAINING PROTEIN"/>
    <property type="match status" value="1"/>
</dbReference>
<evidence type="ECO:0000256" key="3">
    <source>
        <dbReference type="PROSITE-ProRule" id="PRU00221"/>
    </source>
</evidence>
<dbReference type="PROSITE" id="PS00678">
    <property type="entry name" value="WD_REPEATS_1"/>
    <property type="match status" value="1"/>
</dbReference>
<evidence type="ECO:0000256" key="2">
    <source>
        <dbReference type="ARBA" id="ARBA00022737"/>
    </source>
</evidence>
<evidence type="ECO:0000313" key="4">
    <source>
        <dbReference type="EMBL" id="EJK74659.1"/>
    </source>
</evidence>
<feature type="repeat" description="WD" evidence="3">
    <location>
        <begin position="189"/>
        <end position="230"/>
    </location>
</feature>
<dbReference type="InterPro" id="IPR015943">
    <property type="entry name" value="WD40/YVTN_repeat-like_dom_sf"/>
</dbReference>
<dbReference type="InterPro" id="IPR045159">
    <property type="entry name" value="DCAF7-like"/>
</dbReference>
<proteinExistence type="predicted"/>
<accession>K0TC14</accession>
<dbReference type="PROSITE" id="PS50082">
    <property type="entry name" value="WD_REPEATS_2"/>
    <property type="match status" value="2"/>
</dbReference>
<dbReference type="InterPro" id="IPR001680">
    <property type="entry name" value="WD40_rpt"/>
</dbReference>
<organism evidence="4 5">
    <name type="scientific">Thalassiosira oceanica</name>
    <name type="common">Marine diatom</name>
    <dbReference type="NCBI Taxonomy" id="159749"/>
    <lineage>
        <taxon>Eukaryota</taxon>
        <taxon>Sar</taxon>
        <taxon>Stramenopiles</taxon>
        <taxon>Ochrophyta</taxon>
        <taxon>Bacillariophyta</taxon>
        <taxon>Coscinodiscophyceae</taxon>
        <taxon>Thalassiosirophycidae</taxon>
        <taxon>Thalassiosirales</taxon>
        <taxon>Thalassiosiraceae</taxon>
        <taxon>Thalassiosira</taxon>
    </lineage>
</organism>
<evidence type="ECO:0000256" key="1">
    <source>
        <dbReference type="ARBA" id="ARBA00022574"/>
    </source>
</evidence>
<reference evidence="4 5" key="1">
    <citation type="journal article" date="2012" name="Genome Biol.">
        <title>Genome and low-iron response of an oceanic diatom adapted to chronic iron limitation.</title>
        <authorList>
            <person name="Lommer M."/>
            <person name="Specht M."/>
            <person name="Roy A.S."/>
            <person name="Kraemer L."/>
            <person name="Andreson R."/>
            <person name="Gutowska M.A."/>
            <person name="Wolf J."/>
            <person name="Bergner S.V."/>
            <person name="Schilhabel M.B."/>
            <person name="Klostermeier U.C."/>
            <person name="Beiko R.G."/>
            <person name="Rosenstiel P."/>
            <person name="Hippler M."/>
            <person name="Laroche J."/>
        </authorList>
    </citation>
    <scope>NUCLEOTIDE SEQUENCE [LARGE SCALE GENOMIC DNA]</scope>
    <source>
        <strain evidence="4 5">CCMP1005</strain>
    </source>
</reference>
<dbReference type="InterPro" id="IPR019775">
    <property type="entry name" value="WD40_repeat_CS"/>
</dbReference>
<dbReference type="OrthoDB" id="24670at2759"/>
<evidence type="ECO:0000313" key="5">
    <source>
        <dbReference type="Proteomes" id="UP000266841"/>
    </source>
</evidence>
<keyword evidence="1 3" id="KW-0853">WD repeat</keyword>
<name>K0TC14_THAOC</name>
<dbReference type="EMBL" id="AGNL01003458">
    <property type="protein sequence ID" value="EJK74659.1"/>
    <property type="molecule type" value="Genomic_DNA"/>
</dbReference>
<dbReference type="SUPFAM" id="SSF50978">
    <property type="entry name" value="WD40 repeat-like"/>
    <property type="match status" value="1"/>
</dbReference>
<protein>
    <submittedName>
        <fullName evidence="4">Uncharacterized protein</fullName>
    </submittedName>
</protein>
<dbReference type="Pfam" id="PF00400">
    <property type="entry name" value="WD40"/>
    <property type="match status" value="2"/>
</dbReference>
<gene>
    <name evidence="4" type="ORF">THAOC_03653</name>
</gene>
<dbReference type="eggNOG" id="KOG0290">
    <property type="taxonomic scope" value="Eukaryota"/>
</dbReference>
<dbReference type="InterPro" id="IPR036322">
    <property type="entry name" value="WD40_repeat_dom_sf"/>
</dbReference>
<dbReference type="Gene3D" id="2.130.10.10">
    <property type="entry name" value="YVTN repeat-like/Quinoprotein amine dehydrogenase"/>
    <property type="match status" value="1"/>
</dbReference>
<dbReference type="SMART" id="SM00320">
    <property type="entry name" value="WD40"/>
    <property type="match status" value="4"/>
</dbReference>
<keyword evidence="2" id="KW-0677">Repeat</keyword>
<dbReference type="AlphaFoldDB" id="K0TC14"/>
<sequence>MAASTASGGEKSPRKEIYTYKAPWTVFSLAWSNRIEPNSQFRLAIGSYIEQYNNTVQILRTKYMLQPNSEFPTMSIYSACEIEHPYPCTKILWSPDGNKGGVANQGSRDLLATTGDYLRLWSVSDDDTSQGSLSHKRELLLNNNKNSEFCAPLTSFDWNESDPSLIGTSSIDTTCTIWDVNTQQARTQLIAHDREVFDLAFSRGKDVFASVGADGSVRLFDLRSLEHSTIIYETPNLEPLLRLEWNRQDPNYLATFKTDSHSTIILDIRVPSQPVTVLGGHAGCVNAVAWAPHSSCHICTAADDSQALIWDLSHMAKRPVEDPILAYGAEGEVNNLQWSSSQPDWVSIAFKEKLQILRLDVELPTHELRPIELVQRSLGLLGRREPHKPVSLGPEARAARGDVAPLHLAHLLAEVVLELLPPALPAHVPHEERGARLARRGRAEGVPPAAPAGLGPAVAAASAAGLPVLADEDRAAVELGVLELAYGPRGLVALLVDHDAAAAGPAVASPEDVSLLDVAGCPHVVLQDLPACFCFFVDGQVGQ</sequence>
<dbReference type="PROSITE" id="PS50294">
    <property type="entry name" value="WD_REPEATS_REGION"/>
    <property type="match status" value="2"/>
</dbReference>
<keyword evidence="5" id="KW-1185">Reference proteome</keyword>